<dbReference type="InterPro" id="IPR023393">
    <property type="entry name" value="START-like_dom_sf"/>
</dbReference>
<keyword evidence="2" id="KW-1185">Reference proteome</keyword>
<dbReference type="Gene3D" id="3.30.530.20">
    <property type="match status" value="1"/>
</dbReference>
<name>A0A6P2C708_9ACTN</name>
<comment type="caution">
    <text evidence="1">The sequence shown here is derived from an EMBL/GenBank/DDBJ whole genome shotgun (WGS) entry which is preliminary data.</text>
</comment>
<evidence type="ECO:0000313" key="2">
    <source>
        <dbReference type="Proteomes" id="UP000460272"/>
    </source>
</evidence>
<reference evidence="1 2" key="1">
    <citation type="submission" date="2018-11" db="EMBL/GenBank/DDBJ databases">
        <title>Trebonia kvetii gen.nov., sp.nov., a novel acidophilic actinobacterium, and proposal of the new actinobacterial family Treboniaceae fam. nov.</title>
        <authorList>
            <person name="Rapoport D."/>
            <person name="Sagova-Mareckova M."/>
            <person name="Sedlacek I."/>
            <person name="Provaznik J."/>
            <person name="Kralova S."/>
            <person name="Pavlinic D."/>
            <person name="Benes V."/>
            <person name="Kopecky J."/>
        </authorList>
    </citation>
    <scope>NUCLEOTIDE SEQUENCE [LARGE SCALE GENOMIC DNA]</scope>
    <source>
        <strain evidence="1 2">15Tr583</strain>
    </source>
</reference>
<protein>
    <submittedName>
        <fullName evidence="1">SRPBCC family protein</fullName>
    </submittedName>
</protein>
<proteinExistence type="predicted"/>
<dbReference type="OrthoDB" id="3255669at2"/>
<dbReference type="Proteomes" id="UP000460272">
    <property type="component" value="Unassembled WGS sequence"/>
</dbReference>
<sequence length="212" mass="23162">MNIRRMLTAGVGAAAVLGPAAYLLFFRSRCLNWGARADEVAAKLPGDELLADAGLVTTRAITIDAPAGAIWPWLAQMGSGRGGAYSYDWIENMLGLNMHSAAEILPEYQDIKAGDELPLGGGGPVMRVEVADPPRALAVRSTDKNWVWMFALLPEGESTRLISRNRIAVKALSPVSRLFYLLFMEPGSLVMERKMLLGIKQRTEHGEYDSDE</sequence>
<organism evidence="1 2">
    <name type="scientific">Trebonia kvetii</name>
    <dbReference type="NCBI Taxonomy" id="2480626"/>
    <lineage>
        <taxon>Bacteria</taxon>
        <taxon>Bacillati</taxon>
        <taxon>Actinomycetota</taxon>
        <taxon>Actinomycetes</taxon>
        <taxon>Streptosporangiales</taxon>
        <taxon>Treboniaceae</taxon>
        <taxon>Trebonia</taxon>
    </lineage>
</organism>
<gene>
    <name evidence="1" type="ORF">EAS64_12115</name>
</gene>
<dbReference type="EMBL" id="RPFW01000002">
    <property type="protein sequence ID" value="TVZ05313.1"/>
    <property type="molecule type" value="Genomic_DNA"/>
</dbReference>
<evidence type="ECO:0000313" key="1">
    <source>
        <dbReference type="EMBL" id="TVZ05313.1"/>
    </source>
</evidence>
<accession>A0A6P2C708</accession>
<dbReference type="RefSeq" id="WP_145853016.1">
    <property type="nucleotide sequence ID" value="NZ_RPFW01000002.1"/>
</dbReference>
<dbReference type="AlphaFoldDB" id="A0A6P2C708"/>